<sequence length="212" mass="22647">MTVVGPKGVAGAEYTSFCFGLTNQEEPPMAEEALNNDVTEANDTTTETTTQAPQTYSQSELDSTADKRAAKAVEAARAKWEAEQAQALEAAKSESARLAKMSADEKAKELEKQRQADLDKREAEINARELAASTKSLLVDKGLPSDLAGSLVALGDADKIKATVETLGSSLEKAVNERVEKQLQTTPPKNGASALGDADDPFNKIINSYKKK</sequence>
<keyword evidence="3" id="KW-1185">Reference proteome</keyword>
<feature type="region of interest" description="Disordered" evidence="1">
    <location>
        <begin position="99"/>
        <end position="121"/>
    </location>
</feature>
<comment type="caution">
    <text evidence="2">The sequence shown here is derived from an EMBL/GenBank/DDBJ whole genome shotgun (WGS) entry which is preliminary data.</text>
</comment>
<proteinExistence type="predicted"/>
<feature type="compositionally biased region" description="Low complexity" evidence="1">
    <location>
        <begin position="36"/>
        <end position="55"/>
    </location>
</feature>
<feature type="region of interest" description="Disordered" evidence="1">
    <location>
        <begin position="23"/>
        <end position="68"/>
    </location>
</feature>
<evidence type="ECO:0000313" key="3">
    <source>
        <dbReference type="Proteomes" id="UP000051804"/>
    </source>
</evidence>
<dbReference type="Proteomes" id="UP000051804">
    <property type="component" value="Unassembled WGS sequence"/>
</dbReference>
<organism evidence="2 3">
    <name type="scientific">Lacticaseibacillus nasuensis JCM 17158</name>
    <dbReference type="NCBI Taxonomy" id="1291734"/>
    <lineage>
        <taxon>Bacteria</taxon>
        <taxon>Bacillati</taxon>
        <taxon>Bacillota</taxon>
        <taxon>Bacilli</taxon>
        <taxon>Lactobacillales</taxon>
        <taxon>Lactobacillaceae</taxon>
        <taxon>Lacticaseibacillus</taxon>
    </lineage>
</organism>
<feature type="region of interest" description="Disordered" evidence="1">
    <location>
        <begin position="179"/>
        <end position="202"/>
    </location>
</feature>
<accession>A0A0R1JPR8</accession>
<name>A0A0R1JPR8_9LACO</name>
<protein>
    <submittedName>
        <fullName evidence="2">Scaffold protein</fullName>
    </submittedName>
</protein>
<evidence type="ECO:0000256" key="1">
    <source>
        <dbReference type="SAM" id="MobiDB-lite"/>
    </source>
</evidence>
<dbReference type="PATRIC" id="fig|1291734.4.peg.1066"/>
<dbReference type="EMBL" id="AZDJ01000013">
    <property type="protein sequence ID" value="KRK73180.1"/>
    <property type="molecule type" value="Genomic_DNA"/>
</dbReference>
<dbReference type="STRING" id="1291734.FD02_GL001036"/>
<gene>
    <name evidence="2" type="ORF">FD02_GL001036</name>
</gene>
<dbReference type="AlphaFoldDB" id="A0A0R1JPR8"/>
<reference evidence="2 3" key="1">
    <citation type="journal article" date="2015" name="Genome Announc.">
        <title>Expanding the biotechnology potential of lactobacilli through comparative genomics of 213 strains and associated genera.</title>
        <authorList>
            <person name="Sun Z."/>
            <person name="Harris H.M."/>
            <person name="McCann A."/>
            <person name="Guo C."/>
            <person name="Argimon S."/>
            <person name="Zhang W."/>
            <person name="Yang X."/>
            <person name="Jeffery I.B."/>
            <person name="Cooney J.C."/>
            <person name="Kagawa T.F."/>
            <person name="Liu W."/>
            <person name="Song Y."/>
            <person name="Salvetti E."/>
            <person name="Wrobel A."/>
            <person name="Rasinkangas P."/>
            <person name="Parkhill J."/>
            <person name="Rea M.C."/>
            <person name="O'Sullivan O."/>
            <person name="Ritari J."/>
            <person name="Douillard F.P."/>
            <person name="Paul Ross R."/>
            <person name="Yang R."/>
            <person name="Briner A.E."/>
            <person name="Felis G.E."/>
            <person name="de Vos W.M."/>
            <person name="Barrangou R."/>
            <person name="Klaenhammer T.R."/>
            <person name="Caufield P.W."/>
            <person name="Cui Y."/>
            <person name="Zhang H."/>
            <person name="O'Toole P.W."/>
        </authorList>
    </citation>
    <scope>NUCLEOTIDE SEQUENCE [LARGE SCALE GENOMIC DNA]</scope>
    <source>
        <strain evidence="2 3">JCM 17158</strain>
    </source>
</reference>
<dbReference type="InterPro" id="IPR025580">
    <property type="entry name" value="Gp46"/>
</dbReference>
<dbReference type="Pfam" id="PF14265">
    <property type="entry name" value="DUF4355"/>
    <property type="match status" value="1"/>
</dbReference>
<evidence type="ECO:0000313" key="2">
    <source>
        <dbReference type="EMBL" id="KRK73180.1"/>
    </source>
</evidence>